<feature type="compositionally biased region" description="Polar residues" evidence="1">
    <location>
        <begin position="1"/>
        <end position="16"/>
    </location>
</feature>
<proteinExistence type="predicted"/>
<organism evidence="2 3">
    <name type="scientific">Candolleomyces eurysporus</name>
    <dbReference type="NCBI Taxonomy" id="2828524"/>
    <lineage>
        <taxon>Eukaryota</taxon>
        <taxon>Fungi</taxon>
        <taxon>Dikarya</taxon>
        <taxon>Basidiomycota</taxon>
        <taxon>Agaricomycotina</taxon>
        <taxon>Agaricomycetes</taxon>
        <taxon>Agaricomycetidae</taxon>
        <taxon>Agaricales</taxon>
        <taxon>Agaricineae</taxon>
        <taxon>Psathyrellaceae</taxon>
        <taxon>Candolleomyces</taxon>
    </lineage>
</organism>
<evidence type="ECO:0000313" key="3">
    <source>
        <dbReference type="Proteomes" id="UP001140091"/>
    </source>
</evidence>
<keyword evidence="3" id="KW-1185">Reference proteome</keyword>
<reference evidence="2" key="1">
    <citation type="submission" date="2022-06" db="EMBL/GenBank/DDBJ databases">
        <title>Genome Sequence of Candolleomyces eurysporus.</title>
        <authorList>
            <person name="Buettner E."/>
        </authorList>
    </citation>
    <scope>NUCLEOTIDE SEQUENCE</scope>
    <source>
        <strain evidence="2">VTCC 930004</strain>
    </source>
</reference>
<dbReference type="Proteomes" id="UP001140091">
    <property type="component" value="Unassembled WGS sequence"/>
</dbReference>
<dbReference type="Pfam" id="PF04081">
    <property type="entry name" value="DNA_pol_delta_4"/>
    <property type="match status" value="1"/>
</dbReference>
<dbReference type="GO" id="GO:0003887">
    <property type="term" value="F:DNA-directed DNA polymerase activity"/>
    <property type="evidence" value="ECO:0007669"/>
    <property type="project" value="TreeGrafter"/>
</dbReference>
<comment type="caution">
    <text evidence="2">The sequence shown here is derived from an EMBL/GenBank/DDBJ whole genome shotgun (WGS) entry which is preliminary data.</text>
</comment>
<evidence type="ECO:0008006" key="4">
    <source>
        <dbReference type="Google" id="ProtNLM"/>
    </source>
</evidence>
<feature type="region of interest" description="Disordered" evidence="1">
    <location>
        <begin position="1"/>
        <end position="121"/>
    </location>
</feature>
<feature type="non-terminal residue" evidence="2">
    <location>
        <position position="1"/>
    </location>
</feature>
<protein>
    <recommendedName>
        <fullName evidence="4">DNA polymerase delta subunit 4</fullName>
    </recommendedName>
</protein>
<dbReference type="AlphaFoldDB" id="A0A9W8JF10"/>
<evidence type="ECO:0000256" key="1">
    <source>
        <dbReference type="SAM" id="MobiDB-lite"/>
    </source>
</evidence>
<dbReference type="PANTHER" id="PTHR14303:SF0">
    <property type="entry name" value="DNA POLYMERASE DELTA SUBUNIT 4"/>
    <property type="match status" value="1"/>
</dbReference>
<feature type="compositionally biased region" description="Basic and acidic residues" evidence="1">
    <location>
        <begin position="94"/>
        <end position="109"/>
    </location>
</feature>
<feature type="compositionally biased region" description="Acidic residues" evidence="1">
    <location>
        <begin position="79"/>
        <end position="93"/>
    </location>
</feature>
<accession>A0A9W8JF10</accession>
<dbReference type="InterPro" id="IPR007218">
    <property type="entry name" value="DNA_pol_delta_4"/>
</dbReference>
<dbReference type="GO" id="GO:0043625">
    <property type="term" value="C:delta DNA polymerase complex"/>
    <property type="evidence" value="ECO:0007669"/>
    <property type="project" value="TreeGrafter"/>
</dbReference>
<sequence length="246" mass="26956">MAPKSSKTTLRQSTLSFGAAKSTAAASKAKKASASTTTEPASSSSRSKRTEKPSKVDVDSSDEEVINADDIELSQSDSESQESEIEDADDDLEKTEARAQAELPTETRAKGKTAVVKSEDSEALAVQSLEQKAKAEEKKPSVDVASRPHLNVKSAEYNDISLDTRNKMGHMRPTHVLKDQNRVDDILRIFDMNYEYGPCIGMTRLERWERAKAIGLSPPTEVYDILMTQEGLTDPRYSESVLAGLV</sequence>
<name>A0A9W8JF10_9AGAR</name>
<dbReference type="PANTHER" id="PTHR14303">
    <property type="entry name" value="DNA POLYMERASE DELTA SUBUNIT 4"/>
    <property type="match status" value="1"/>
</dbReference>
<feature type="compositionally biased region" description="Acidic residues" evidence="1">
    <location>
        <begin position="59"/>
        <end position="72"/>
    </location>
</feature>
<gene>
    <name evidence="2" type="ORF">H1R20_g7429</name>
</gene>
<dbReference type="EMBL" id="JANBPK010000862">
    <property type="protein sequence ID" value="KAJ2929680.1"/>
    <property type="molecule type" value="Genomic_DNA"/>
</dbReference>
<dbReference type="GO" id="GO:0000731">
    <property type="term" value="P:DNA synthesis involved in DNA repair"/>
    <property type="evidence" value="ECO:0007669"/>
    <property type="project" value="InterPro"/>
</dbReference>
<dbReference type="GO" id="GO:0006261">
    <property type="term" value="P:DNA-templated DNA replication"/>
    <property type="evidence" value="ECO:0007669"/>
    <property type="project" value="TreeGrafter"/>
</dbReference>
<feature type="compositionally biased region" description="Low complexity" evidence="1">
    <location>
        <begin position="19"/>
        <end position="45"/>
    </location>
</feature>
<evidence type="ECO:0000313" key="2">
    <source>
        <dbReference type="EMBL" id="KAJ2929680.1"/>
    </source>
</evidence>
<feature type="compositionally biased region" description="Basic and acidic residues" evidence="1">
    <location>
        <begin position="48"/>
        <end position="58"/>
    </location>
</feature>
<dbReference type="OrthoDB" id="337486at2759"/>